<dbReference type="Pfam" id="PF21302">
    <property type="entry name" value="Zn_ribbon_RlmA"/>
    <property type="match status" value="1"/>
</dbReference>
<dbReference type="GO" id="GO:0046872">
    <property type="term" value="F:metal ion binding"/>
    <property type="evidence" value="ECO:0007669"/>
    <property type="project" value="UniProtKB-KW"/>
</dbReference>
<dbReference type="AlphaFoldDB" id="F0IQS3"/>
<dbReference type="EC" id="2.1.1.-" evidence="5"/>
<feature type="binding site" evidence="1">
    <location>
        <position position="55"/>
    </location>
    <ligand>
        <name>Zn(2+)</name>
        <dbReference type="ChEBI" id="CHEBI:29105"/>
    </ligand>
</feature>
<feature type="binding site" evidence="1">
    <location>
        <position position="39"/>
    </location>
    <ligand>
        <name>Zn(2+)</name>
        <dbReference type="ChEBI" id="CHEBI:29105"/>
    </ligand>
</feature>
<dbReference type="InterPro" id="IPR029063">
    <property type="entry name" value="SAM-dependent_MTases_sf"/>
</dbReference>
<accession>F0IQS3</accession>
<name>F0IQS3_STRSA</name>
<dbReference type="PIRSF" id="PIRSF018249">
    <property type="entry name" value="MyrA_prd"/>
    <property type="match status" value="1"/>
</dbReference>
<evidence type="ECO:0000313" key="5">
    <source>
        <dbReference type="EMBL" id="EGD39620.1"/>
    </source>
</evidence>
<protein>
    <submittedName>
        <fullName evidence="5">rRNA (Guanine-N1-)-methyltransferase</fullName>
        <ecNumber evidence="5">2.1.1.-</ecNumber>
    </submittedName>
</protein>
<proteinExistence type="predicted"/>
<gene>
    <name evidence="5" type="primary">rrmA</name>
    <name evidence="5" type="ORF">HMPREF9384_0185</name>
</gene>
<dbReference type="EMBL" id="AEXZ01000004">
    <property type="protein sequence ID" value="EGD39620.1"/>
    <property type="molecule type" value="Genomic_DNA"/>
</dbReference>
<dbReference type="Gene3D" id="3.40.50.150">
    <property type="entry name" value="Vaccinia Virus protein VP39"/>
    <property type="match status" value="1"/>
</dbReference>
<reference evidence="5 6" key="1">
    <citation type="submission" date="2011-02" db="EMBL/GenBank/DDBJ databases">
        <authorList>
            <person name="Muzny D."/>
            <person name="Qin X."/>
            <person name="Deng J."/>
            <person name="Jiang H."/>
            <person name="Liu Y."/>
            <person name="Qu J."/>
            <person name="Song X.-Z."/>
            <person name="Zhang L."/>
            <person name="Thornton R."/>
            <person name="Coyle M."/>
            <person name="Francisco L."/>
            <person name="Jackson L."/>
            <person name="Javaid M."/>
            <person name="Korchina V."/>
            <person name="Kovar C."/>
            <person name="Mata R."/>
            <person name="Mathew T."/>
            <person name="Ngo R."/>
            <person name="Nguyen L."/>
            <person name="Nguyen N."/>
            <person name="Okwuonu G."/>
            <person name="Ongeri F."/>
            <person name="Pham C."/>
            <person name="Simmons D."/>
            <person name="Wilczek-Boney K."/>
            <person name="Hale W."/>
            <person name="Jakkamsetti A."/>
            <person name="Pham P."/>
            <person name="Ruth R."/>
            <person name="San Lucas F."/>
            <person name="Warren J."/>
            <person name="Zhang J."/>
            <person name="Zhao Z."/>
            <person name="Zhou C."/>
            <person name="Zhu D."/>
            <person name="Lee S."/>
            <person name="Bess C."/>
            <person name="Blankenburg K."/>
            <person name="Forbes L."/>
            <person name="Fu Q."/>
            <person name="Gubbala S."/>
            <person name="Hirani K."/>
            <person name="Jayaseelan J.C."/>
            <person name="Lara F."/>
            <person name="Munidasa M."/>
            <person name="Palculict T."/>
            <person name="Patil S."/>
            <person name="Pu L.-L."/>
            <person name="Saada N."/>
            <person name="Tang L."/>
            <person name="Weissenberger G."/>
            <person name="Zhu Y."/>
            <person name="Hemphill L."/>
            <person name="Shang Y."/>
            <person name="Youmans B."/>
            <person name="Ayvaz T."/>
            <person name="Ross M."/>
            <person name="Santibanez J."/>
            <person name="Aqrawi P."/>
            <person name="Gross S."/>
            <person name="Joshi V."/>
            <person name="Fowler G."/>
            <person name="Nazareth L."/>
            <person name="Reid J."/>
            <person name="Worley K."/>
            <person name="Petrosino J."/>
            <person name="Highlander S."/>
            <person name="Gibbs R."/>
        </authorList>
    </citation>
    <scope>NUCLEOTIDE SEQUENCE [LARGE SCALE GENOMIC DNA]</scope>
    <source>
        <strain evidence="5 6">SK160</strain>
    </source>
</reference>
<keyword evidence="2" id="KW-0949">S-adenosyl-L-methionine</keyword>
<evidence type="ECO:0000256" key="2">
    <source>
        <dbReference type="PIRSR" id="PIRSR018249-2"/>
    </source>
</evidence>
<dbReference type="InterPro" id="IPR016718">
    <property type="entry name" value="rRNA_m1G-MeTrfase_A_prd"/>
</dbReference>
<dbReference type="GO" id="GO:0032259">
    <property type="term" value="P:methylation"/>
    <property type="evidence" value="ECO:0007669"/>
    <property type="project" value="UniProtKB-KW"/>
</dbReference>
<evidence type="ECO:0000259" key="3">
    <source>
        <dbReference type="Pfam" id="PF13649"/>
    </source>
</evidence>
<keyword evidence="1" id="KW-0862">Zinc</keyword>
<feature type="binding site" evidence="1">
    <location>
        <position position="42"/>
    </location>
    <ligand>
        <name>Zn(2+)</name>
        <dbReference type="ChEBI" id="CHEBI:29105"/>
    </ligand>
</feature>
<dbReference type="PANTHER" id="PTHR43591">
    <property type="entry name" value="METHYLTRANSFERASE"/>
    <property type="match status" value="1"/>
</dbReference>
<dbReference type="InterPro" id="IPR048647">
    <property type="entry name" value="RlmA_N"/>
</dbReference>
<keyword evidence="1" id="KW-0479">Metal-binding</keyword>
<dbReference type="Pfam" id="PF13649">
    <property type="entry name" value="Methyltransf_25"/>
    <property type="match status" value="1"/>
</dbReference>
<feature type="binding site" evidence="2">
    <location>
        <begin position="125"/>
        <end position="126"/>
    </location>
    <ligand>
        <name>S-adenosyl-L-methionine</name>
        <dbReference type="ChEBI" id="CHEBI:59789"/>
    </ligand>
</feature>
<dbReference type="HOGENOM" id="CLU_050931_2_0_9"/>
<evidence type="ECO:0000256" key="1">
    <source>
        <dbReference type="PIRSR" id="PIRSR018249-1"/>
    </source>
</evidence>
<comment type="caution">
    <text evidence="5">The sequence shown here is derived from an EMBL/GenBank/DDBJ whole genome shotgun (WGS) entry which is preliminary data.</text>
</comment>
<dbReference type="CDD" id="cd02440">
    <property type="entry name" value="AdoMet_MTases"/>
    <property type="match status" value="1"/>
</dbReference>
<evidence type="ECO:0000313" key="6">
    <source>
        <dbReference type="Proteomes" id="UP000004562"/>
    </source>
</evidence>
<organism evidence="5 6">
    <name type="scientific">Streptococcus sanguinis SK160</name>
    <dbReference type="NCBI Taxonomy" id="888812"/>
    <lineage>
        <taxon>Bacteria</taxon>
        <taxon>Bacillati</taxon>
        <taxon>Bacillota</taxon>
        <taxon>Bacilli</taxon>
        <taxon>Lactobacillales</taxon>
        <taxon>Streptococcaceae</taxon>
        <taxon>Streptococcus</taxon>
    </lineage>
</organism>
<feature type="binding site" evidence="1">
    <location>
        <position position="59"/>
    </location>
    <ligand>
        <name>Zn(2+)</name>
        <dbReference type="ChEBI" id="CHEBI:29105"/>
    </ligand>
</feature>
<dbReference type="PATRIC" id="fig|888812.3.peg.178"/>
<keyword evidence="5" id="KW-0808">Transferase</keyword>
<feature type="binding site" evidence="2">
    <location>
        <position position="214"/>
    </location>
    <ligand>
        <name>S-adenosyl-L-methionine</name>
        <dbReference type="ChEBI" id="CHEBI:59789"/>
    </ligand>
</feature>
<evidence type="ECO:0000259" key="4">
    <source>
        <dbReference type="Pfam" id="PF21302"/>
    </source>
</evidence>
<keyword evidence="5" id="KW-0489">Methyltransferase</keyword>
<dbReference type="Proteomes" id="UP000004562">
    <property type="component" value="Unassembled WGS sequence"/>
</dbReference>
<feature type="domain" description="23S rRNA (guanine(745)-N(1))-methyltransferase N-terminal" evidence="4">
    <location>
        <begin position="38"/>
        <end position="78"/>
    </location>
</feature>
<dbReference type="SUPFAM" id="SSF53335">
    <property type="entry name" value="S-adenosyl-L-methionine-dependent methyltransferases"/>
    <property type="match status" value="1"/>
</dbReference>
<dbReference type="InterPro" id="IPR041698">
    <property type="entry name" value="Methyltransf_25"/>
</dbReference>
<sequence>MSFLCLTKERTFNFIKTDRKRVLMKPKLARFAQAPALACPLCQQSLAMEENSLKCANRHSYDISKFGYVNLAPQAKQAKDYDKTSFQNRQVILEAGFYQHILDELQDLLQTLPKEQTILDVACGEGYYARKIQETFPNKEIYAFDLSKDSIQLAAKSDQSLAVKWFVGDLAHLPVQDQSMDVLLDIFSPANYHEFQRVLKKEGLIIKVIPTENHLKEIRQKVAQYLDKKDYSNQDIIQHFQKHFTILSRKTVESTHALHSEEKTALLQMTPLLFHVEKNLINWEQLTHATISAEILIGKLKQEKI</sequence>
<feature type="domain" description="Methyltransferase" evidence="3">
    <location>
        <begin position="118"/>
        <end position="203"/>
    </location>
</feature>
<feature type="binding site" evidence="2">
    <location>
        <position position="98"/>
    </location>
    <ligand>
        <name>S-adenosyl-L-methionine</name>
        <dbReference type="ChEBI" id="CHEBI:59789"/>
    </ligand>
</feature>
<dbReference type="GO" id="GO:0008168">
    <property type="term" value="F:methyltransferase activity"/>
    <property type="evidence" value="ECO:0007669"/>
    <property type="project" value="UniProtKB-KW"/>
</dbReference>